<dbReference type="EMBL" id="GG662514">
    <property type="protein sequence ID" value="EAR83963.2"/>
    <property type="molecule type" value="Genomic_DNA"/>
</dbReference>
<feature type="transmembrane region" description="Helical" evidence="6">
    <location>
        <begin position="83"/>
        <end position="102"/>
    </location>
</feature>
<dbReference type="eggNOG" id="KOG3195">
    <property type="taxonomic scope" value="Eukaryota"/>
</dbReference>
<evidence type="ECO:0000256" key="2">
    <source>
        <dbReference type="ARBA" id="ARBA00005467"/>
    </source>
</evidence>
<dbReference type="RefSeq" id="XP_001031626.2">
    <property type="nucleotide sequence ID" value="XM_001031626.2"/>
</dbReference>
<dbReference type="GO" id="GO:0016192">
    <property type="term" value="P:vesicle-mediated transport"/>
    <property type="evidence" value="ECO:0007669"/>
    <property type="project" value="TreeGrafter"/>
</dbReference>
<evidence type="ECO:0000256" key="3">
    <source>
        <dbReference type="ARBA" id="ARBA00022692"/>
    </source>
</evidence>
<comment type="subcellular location">
    <subcellularLocation>
        <location evidence="1 6">Membrane</location>
        <topology evidence="1 6">Multi-pass membrane protein</topology>
    </subcellularLocation>
</comment>
<dbReference type="PANTHER" id="PTHR13019">
    <property type="entry name" value="GOLGI APPARATUS MEMBRANE PROTEIN TVP23"/>
    <property type="match status" value="1"/>
</dbReference>
<gene>
    <name evidence="7" type="ORF">TTHERM_00773730</name>
</gene>
<evidence type="ECO:0000256" key="6">
    <source>
        <dbReference type="RuleBase" id="RU361206"/>
    </source>
</evidence>
<dbReference type="GeneID" id="7823698"/>
<dbReference type="KEGG" id="tet:TTHERM_00773730"/>
<feature type="transmembrane region" description="Helical" evidence="6">
    <location>
        <begin position="169"/>
        <end position="188"/>
    </location>
</feature>
<keyword evidence="4 6" id="KW-1133">Transmembrane helix</keyword>
<feature type="transmembrane region" description="Helical" evidence="6">
    <location>
        <begin position="108"/>
        <end position="125"/>
    </location>
</feature>
<keyword evidence="8" id="KW-1185">Reference proteome</keyword>
<dbReference type="InParanoid" id="I7MFI0"/>
<dbReference type="GO" id="GO:0009306">
    <property type="term" value="P:protein secretion"/>
    <property type="evidence" value="ECO:0007669"/>
    <property type="project" value="TreeGrafter"/>
</dbReference>
<evidence type="ECO:0000313" key="7">
    <source>
        <dbReference type="EMBL" id="EAR83963.2"/>
    </source>
</evidence>
<protein>
    <recommendedName>
        <fullName evidence="6">Golgi apparatus membrane protein TVP23 homolog</fullName>
    </recommendedName>
</protein>
<sequence>MHDNFDFNVQINDDAIVNDKQQLIADKNYNINDSTTINIPESNQKSKSNSILDMGAPQSEIRGQDSLPISSSAYDLSKSGHPIACIFTFLFKALSLIVYFLFQYKFDNNIFIFVLVIVFNALDFWTTKNITGRLLVGMRWWNIQNEKGEEVYQYETKGQKFVPNQVDYAFFWSSQLVSFIFWVLVALFHILTPFWLILDLLTIGMLFTNIYGFYRCKSEHQQKVQDVQDKLKVKGFSFLANYIMKK</sequence>
<evidence type="ECO:0000256" key="4">
    <source>
        <dbReference type="ARBA" id="ARBA00022989"/>
    </source>
</evidence>
<dbReference type="OrthoDB" id="2151161at2759"/>
<reference evidence="8" key="1">
    <citation type="journal article" date="2006" name="PLoS Biol.">
        <title>Macronuclear genome sequence of the ciliate Tetrahymena thermophila, a model eukaryote.</title>
        <authorList>
            <person name="Eisen J.A."/>
            <person name="Coyne R.S."/>
            <person name="Wu M."/>
            <person name="Wu D."/>
            <person name="Thiagarajan M."/>
            <person name="Wortman J.R."/>
            <person name="Badger J.H."/>
            <person name="Ren Q."/>
            <person name="Amedeo P."/>
            <person name="Jones K.M."/>
            <person name="Tallon L.J."/>
            <person name="Delcher A.L."/>
            <person name="Salzberg S.L."/>
            <person name="Silva J.C."/>
            <person name="Haas B.J."/>
            <person name="Majoros W.H."/>
            <person name="Farzad M."/>
            <person name="Carlton J.M."/>
            <person name="Smith R.K. Jr."/>
            <person name="Garg J."/>
            <person name="Pearlman R.E."/>
            <person name="Karrer K.M."/>
            <person name="Sun L."/>
            <person name="Manning G."/>
            <person name="Elde N.C."/>
            <person name="Turkewitz A.P."/>
            <person name="Asai D.J."/>
            <person name="Wilkes D.E."/>
            <person name="Wang Y."/>
            <person name="Cai H."/>
            <person name="Collins K."/>
            <person name="Stewart B.A."/>
            <person name="Lee S.R."/>
            <person name="Wilamowska K."/>
            <person name="Weinberg Z."/>
            <person name="Ruzzo W.L."/>
            <person name="Wloga D."/>
            <person name="Gaertig J."/>
            <person name="Frankel J."/>
            <person name="Tsao C.-C."/>
            <person name="Gorovsky M.A."/>
            <person name="Keeling P.J."/>
            <person name="Waller R.F."/>
            <person name="Patron N.J."/>
            <person name="Cherry J.M."/>
            <person name="Stover N.A."/>
            <person name="Krieger C.J."/>
            <person name="del Toro C."/>
            <person name="Ryder H.F."/>
            <person name="Williamson S.C."/>
            <person name="Barbeau R.A."/>
            <person name="Hamilton E.P."/>
            <person name="Orias E."/>
        </authorList>
    </citation>
    <scope>NUCLEOTIDE SEQUENCE [LARGE SCALE GENOMIC DNA]</scope>
    <source>
        <strain evidence="8">SB210</strain>
    </source>
</reference>
<keyword evidence="5 6" id="KW-0472">Membrane</keyword>
<dbReference type="STRING" id="312017.I7MFI0"/>
<proteinExistence type="inferred from homology"/>
<evidence type="ECO:0000256" key="1">
    <source>
        <dbReference type="ARBA" id="ARBA00004141"/>
    </source>
</evidence>
<dbReference type="GO" id="GO:0000139">
    <property type="term" value="C:Golgi membrane"/>
    <property type="evidence" value="ECO:0007669"/>
    <property type="project" value="TreeGrafter"/>
</dbReference>
<evidence type="ECO:0000313" key="8">
    <source>
        <dbReference type="Proteomes" id="UP000009168"/>
    </source>
</evidence>
<dbReference type="Pfam" id="PF05832">
    <property type="entry name" value="DUF846"/>
    <property type="match status" value="1"/>
</dbReference>
<comment type="similarity">
    <text evidence="2 6">Belongs to the TVP23 family.</text>
</comment>
<name>I7MFI0_TETTS</name>
<dbReference type="InterPro" id="IPR008564">
    <property type="entry name" value="TVP23-like"/>
</dbReference>
<dbReference type="Proteomes" id="UP000009168">
    <property type="component" value="Unassembled WGS sequence"/>
</dbReference>
<dbReference type="AlphaFoldDB" id="I7MFI0"/>
<keyword evidence="3 6" id="KW-0812">Transmembrane</keyword>
<organism evidence="7 8">
    <name type="scientific">Tetrahymena thermophila (strain SB210)</name>
    <dbReference type="NCBI Taxonomy" id="312017"/>
    <lineage>
        <taxon>Eukaryota</taxon>
        <taxon>Sar</taxon>
        <taxon>Alveolata</taxon>
        <taxon>Ciliophora</taxon>
        <taxon>Intramacronucleata</taxon>
        <taxon>Oligohymenophorea</taxon>
        <taxon>Hymenostomatida</taxon>
        <taxon>Tetrahymenina</taxon>
        <taxon>Tetrahymenidae</taxon>
        <taxon>Tetrahymena</taxon>
    </lineage>
</organism>
<dbReference type="PANTHER" id="PTHR13019:SF7">
    <property type="entry name" value="GOLGI APPARATUS MEMBRANE PROTEIN TVP23"/>
    <property type="match status" value="1"/>
</dbReference>
<evidence type="ECO:0000256" key="5">
    <source>
        <dbReference type="ARBA" id="ARBA00023136"/>
    </source>
</evidence>
<accession>I7MFI0</accession>